<dbReference type="RefSeq" id="WP_008474267.1">
    <property type="nucleotide sequence ID" value="NZ_AYZO01000026.1"/>
</dbReference>
<reference evidence="3 5" key="2">
    <citation type="journal article" date="2015" name="Genome Announc.">
        <title>Expanding the biotechnology potential of lactobacilli through comparative genomics of 213 strains and associated genera.</title>
        <authorList>
            <person name="Sun Z."/>
            <person name="Harris H.M."/>
            <person name="McCann A."/>
            <person name="Guo C."/>
            <person name="Argimon S."/>
            <person name="Zhang W."/>
            <person name="Yang X."/>
            <person name="Jeffery I.B."/>
            <person name="Cooney J.C."/>
            <person name="Kagawa T.F."/>
            <person name="Liu W."/>
            <person name="Song Y."/>
            <person name="Salvetti E."/>
            <person name="Wrobel A."/>
            <person name="Rasinkangas P."/>
            <person name="Parkhill J."/>
            <person name="Rea M.C."/>
            <person name="O'Sullivan O."/>
            <person name="Ritari J."/>
            <person name="Douillard F.P."/>
            <person name="Paul Ross R."/>
            <person name="Yang R."/>
            <person name="Briner A.E."/>
            <person name="Felis G.E."/>
            <person name="de Vos W.M."/>
            <person name="Barrangou R."/>
            <person name="Klaenhammer T.R."/>
            <person name="Caufield P.W."/>
            <person name="Cui Y."/>
            <person name="Zhang H."/>
            <person name="O'Toole P.W."/>
        </authorList>
    </citation>
    <scope>NUCLEOTIDE SEQUENCE [LARGE SCALE GENOMIC DNA]</scope>
    <source>
        <strain evidence="3 5">DSM 23908</strain>
    </source>
</reference>
<protein>
    <submittedName>
        <fullName evidence="2">Uncharacterized protein</fullName>
    </submittedName>
</protein>
<name>I7K294_9LACO</name>
<evidence type="ECO:0000313" key="5">
    <source>
        <dbReference type="Proteomes" id="UP000051521"/>
    </source>
</evidence>
<feature type="region of interest" description="Disordered" evidence="1">
    <location>
        <begin position="32"/>
        <end position="52"/>
    </location>
</feature>
<dbReference type="EMBL" id="CAKC01000094">
    <property type="protein sequence ID" value="CCI87910.1"/>
    <property type="molecule type" value="Genomic_DNA"/>
</dbReference>
<reference evidence="2 4" key="1">
    <citation type="submission" date="2012-06" db="EMBL/GenBank/DDBJ databases">
        <title>Draft genome sequence of Lactobacillus gigeriorum CRBIP 24.85T, isolated from chicken crop.</title>
        <authorList>
            <person name="Cousin S."/>
            <person name="Ma L."/>
            <person name="Creno S."/>
            <person name="Clermont D."/>
            <person name="Loux V."/>
            <person name="Bizet C."/>
            <person name="Bouchier C."/>
        </authorList>
    </citation>
    <scope>NUCLEOTIDE SEQUENCE [LARGE SCALE GENOMIC DNA]</scope>
    <source>
        <strain evidence="4">CRBIP 24.85T</strain>
        <strain evidence="2">Type strain: CRBIP 24.85</strain>
    </source>
</reference>
<evidence type="ECO:0000313" key="4">
    <source>
        <dbReference type="Proteomes" id="UP000009326"/>
    </source>
</evidence>
<dbReference type="Proteomes" id="UP000009326">
    <property type="component" value="Unassembled WGS sequence"/>
</dbReference>
<dbReference type="Proteomes" id="UP000051521">
    <property type="component" value="Unassembled WGS sequence"/>
</dbReference>
<organism evidence="2 4">
    <name type="scientific">Lactobacillus gigeriorum DSM 23908 = CRBIP 24.85</name>
    <dbReference type="NCBI Taxonomy" id="1423751"/>
    <lineage>
        <taxon>Bacteria</taxon>
        <taxon>Bacillati</taxon>
        <taxon>Bacillota</taxon>
        <taxon>Bacilli</taxon>
        <taxon>Lactobacillales</taxon>
        <taxon>Lactobacillaceae</taxon>
        <taxon>Lactobacillus</taxon>
    </lineage>
</organism>
<dbReference type="AlphaFoldDB" id="I7K294"/>
<evidence type="ECO:0000313" key="2">
    <source>
        <dbReference type="EMBL" id="CCI87910.1"/>
    </source>
</evidence>
<evidence type="ECO:0000313" key="3">
    <source>
        <dbReference type="EMBL" id="KRN10899.1"/>
    </source>
</evidence>
<dbReference type="PATRIC" id="fig|1423751.3.peg.941"/>
<proteinExistence type="predicted"/>
<sequence>MIDYSTHLYDEFDGVGSGEWYAAQENDKLQIENNLVKPKKKKRKRKKSGKLWSKIHYIKA</sequence>
<evidence type="ECO:0000256" key="1">
    <source>
        <dbReference type="SAM" id="MobiDB-lite"/>
    </source>
</evidence>
<comment type="caution">
    <text evidence="2">The sequence shown here is derived from an EMBL/GenBank/DDBJ whole genome shotgun (WGS) entry which is preliminary data.</text>
</comment>
<dbReference type="EMBL" id="AYZO01000026">
    <property type="protein sequence ID" value="KRN10899.1"/>
    <property type="molecule type" value="Genomic_DNA"/>
</dbReference>
<gene>
    <name evidence="2" type="ORF">BN52_01105</name>
    <name evidence="3" type="ORF">FC38_GL000909</name>
</gene>
<keyword evidence="5" id="KW-1185">Reference proteome</keyword>
<accession>I7K294</accession>
<feature type="compositionally biased region" description="Basic residues" evidence="1">
    <location>
        <begin position="37"/>
        <end position="49"/>
    </location>
</feature>